<comment type="caution">
    <text evidence="2">The sequence shown here is derived from an EMBL/GenBank/DDBJ whole genome shotgun (WGS) entry which is preliminary data.</text>
</comment>
<protein>
    <submittedName>
        <fullName evidence="2">Uncharacterized protein</fullName>
    </submittedName>
</protein>
<feature type="compositionally biased region" description="Basic and acidic residues" evidence="1">
    <location>
        <begin position="16"/>
        <end position="37"/>
    </location>
</feature>
<evidence type="ECO:0000313" key="2">
    <source>
        <dbReference type="EMBL" id="RSL44876.1"/>
    </source>
</evidence>
<dbReference type="EMBL" id="NKCI01000278">
    <property type="protein sequence ID" value="RSL44876.1"/>
    <property type="molecule type" value="Genomic_DNA"/>
</dbReference>
<dbReference type="Proteomes" id="UP000288168">
    <property type="component" value="Unassembled WGS sequence"/>
</dbReference>
<name>A0A428NVP8_9HYPO</name>
<gene>
    <name evidence="2" type="ORF">CEP54_014501</name>
</gene>
<proteinExistence type="predicted"/>
<organism evidence="2 3">
    <name type="scientific">Fusarium duplospermum</name>
    <dbReference type="NCBI Taxonomy" id="1325734"/>
    <lineage>
        <taxon>Eukaryota</taxon>
        <taxon>Fungi</taxon>
        <taxon>Dikarya</taxon>
        <taxon>Ascomycota</taxon>
        <taxon>Pezizomycotina</taxon>
        <taxon>Sordariomycetes</taxon>
        <taxon>Hypocreomycetidae</taxon>
        <taxon>Hypocreales</taxon>
        <taxon>Nectriaceae</taxon>
        <taxon>Fusarium</taxon>
        <taxon>Fusarium solani species complex</taxon>
    </lineage>
</organism>
<evidence type="ECO:0000313" key="3">
    <source>
        <dbReference type="Proteomes" id="UP000288168"/>
    </source>
</evidence>
<keyword evidence="3" id="KW-1185">Reference proteome</keyword>
<evidence type="ECO:0000256" key="1">
    <source>
        <dbReference type="SAM" id="MobiDB-lite"/>
    </source>
</evidence>
<feature type="region of interest" description="Disordered" evidence="1">
    <location>
        <begin position="1"/>
        <end position="72"/>
    </location>
</feature>
<dbReference type="AlphaFoldDB" id="A0A428NVP8"/>
<feature type="compositionally biased region" description="Acidic residues" evidence="1">
    <location>
        <begin position="49"/>
        <end position="58"/>
    </location>
</feature>
<reference evidence="2 3" key="1">
    <citation type="submission" date="2017-06" db="EMBL/GenBank/DDBJ databases">
        <title>Comparative genomic analysis of Ambrosia Fusariam Clade fungi.</title>
        <authorList>
            <person name="Stajich J.E."/>
            <person name="Carrillo J."/>
            <person name="Kijimoto T."/>
            <person name="Eskalen A."/>
            <person name="O'Donnell K."/>
            <person name="Kasson M."/>
        </authorList>
    </citation>
    <scope>NUCLEOTIDE SEQUENCE [LARGE SCALE GENOMIC DNA]</scope>
    <source>
        <strain evidence="2 3">NRRL62584</strain>
    </source>
</reference>
<sequence length="132" mass="15049">MRRRAVRIHEVEEDEPKTIIDRTKEGDGDYAHDRTDDASLGDGHSSDCDTSESVDEQGGDIFSELPADETYSDHDEPLRFTWLHLDIRNLVVEMRHAPGTFSRKFLSTFIAIVLSLARGTTYMESPRPQLRV</sequence>
<accession>A0A428NVP8</accession>